<dbReference type="PANTHER" id="PTHR46558:SF4">
    <property type="entry name" value="DNA-BIDING PHAGE PROTEIN"/>
    <property type="match status" value="1"/>
</dbReference>
<dbReference type="RefSeq" id="WP_003461668.1">
    <property type="nucleotide sequence ID" value="NZ_ABDW01000002.1"/>
</dbReference>
<dbReference type="Gene3D" id="1.10.260.40">
    <property type="entry name" value="lambda repressor-like DNA-binding domains"/>
    <property type="match status" value="1"/>
</dbReference>
<dbReference type="PROSITE" id="PS50943">
    <property type="entry name" value="HTH_CROC1"/>
    <property type="match status" value="1"/>
</dbReference>
<dbReference type="AlphaFoldDB" id="B1BPC0"/>
<dbReference type="EMBL" id="ABDW01000002">
    <property type="protein sequence ID" value="EDT16562.1"/>
    <property type="molecule type" value="Genomic_DNA"/>
</dbReference>
<dbReference type="InterPro" id="IPR010982">
    <property type="entry name" value="Lambda_DNA-bd_dom_sf"/>
</dbReference>
<evidence type="ECO:0000259" key="2">
    <source>
        <dbReference type="PROSITE" id="PS50943"/>
    </source>
</evidence>
<dbReference type="Pfam" id="PF01381">
    <property type="entry name" value="HTH_3"/>
    <property type="match status" value="1"/>
</dbReference>
<reference evidence="3 4" key="1">
    <citation type="submission" date="2007-07" db="EMBL/GenBank/DDBJ databases">
        <title>Annotation of Clostridium perfringens E str. JGS1987.</title>
        <authorList>
            <person name="Paulsen I."/>
            <person name="Sebastian Y."/>
        </authorList>
    </citation>
    <scope>NUCLEOTIDE SEQUENCE [LARGE SCALE GENOMIC DNA]</scope>
    <source>
        <strain evidence="4">E str. JGS1987</strain>
    </source>
</reference>
<dbReference type="PANTHER" id="PTHR46558">
    <property type="entry name" value="TRACRIPTIONAL REGULATORY PROTEIN-RELATED-RELATED"/>
    <property type="match status" value="1"/>
</dbReference>
<evidence type="ECO:0000313" key="4">
    <source>
        <dbReference type="Proteomes" id="UP000005337"/>
    </source>
</evidence>
<comment type="caution">
    <text evidence="3">The sequence shown here is derived from an EMBL/GenBank/DDBJ whole genome shotgun (WGS) entry which is preliminary data.</text>
</comment>
<evidence type="ECO:0000313" key="3">
    <source>
        <dbReference type="EMBL" id="EDT16562.1"/>
    </source>
</evidence>
<dbReference type="Proteomes" id="UP000005337">
    <property type="component" value="Unassembled WGS sequence"/>
</dbReference>
<proteinExistence type="predicted"/>
<feature type="domain" description="HTH cro/C1-type" evidence="2">
    <location>
        <begin position="11"/>
        <end position="66"/>
    </location>
</feature>
<dbReference type="CDD" id="cd00093">
    <property type="entry name" value="HTH_XRE"/>
    <property type="match status" value="1"/>
</dbReference>
<dbReference type="GO" id="GO:0003677">
    <property type="term" value="F:DNA binding"/>
    <property type="evidence" value="ECO:0007669"/>
    <property type="project" value="UniProtKB-KW"/>
</dbReference>
<gene>
    <name evidence="3" type="ORF">AC3_0831</name>
</gene>
<name>B1BPC0_CLOPF</name>
<keyword evidence="1" id="KW-0238">DNA-binding</keyword>
<dbReference type="SUPFAM" id="SSF47413">
    <property type="entry name" value="lambda repressor-like DNA-binding domains"/>
    <property type="match status" value="1"/>
</dbReference>
<sequence>MEFCKMLSKNVKYLRKKKGYTLRALAKKCNINHRSIQAIEDGISINPTIKIVASIAKEFNISIDDLIYKDIETMV</sequence>
<protein>
    <submittedName>
        <fullName evidence="3">Conserved domain protein</fullName>
    </submittedName>
</protein>
<evidence type="ECO:0000256" key="1">
    <source>
        <dbReference type="ARBA" id="ARBA00023125"/>
    </source>
</evidence>
<dbReference type="SMART" id="SM00530">
    <property type="entry name" value="HTH_XRE"/>
    <property type="match status" value="1"/>
</dbReference>
<accession>B1BPC0</accession>
<organism evidence="3 4">
    <name type="scientific">Clostridium perfringens E str. JGS1987</name>
    <dbReference type="NCBI Taxonomy" id="451755"/>
    <lineage>
        <taxon>Bacteria</taxon>
        <taxon>Bacillati</taxon>
        <taxon>Bacillota</taxon>
        <taxon>Clostridia</taxon>
        <taxon>Eubacteriales</taxon>
        <taxon>Clostridiaceae</taxon>
        <taxon>Clostridium</taxon>
    </lineage>
</organism>
<dbReference type="InterPro" id="IPR001387">
    <property type="entry name" value="Cro/C1-type_HTH"/>
</dbReference>